<comment type="caution">
    <text evidence="1">The sequence shown here is derived from an EMBL/GenBank/DDBJ whole genome shotgun (WGS) entry which is preliminary data.</text>
</comment>
<proteinExistence type="predicted"/>
<gene>
    <name evidence="1" type="ORF">HYR64_08750</name>
</gene>
<evidence type="ECO:0000313" key="1">
    <source>
        <dbReference type="EMBL" id="MBI1757179.1"/>
    </source>
</evidence>
<protein>
    <submittedName>
        <fullName evidence="1">Uncharacterized protein</fullName>
    </submittedName>
</protein>
<accession>A0A931LVV3</accession>
<reference evidence="1" key="1">
    <citation type="submission" date="2020-07" db="EMBL/GenBank/DDBJ databases">
        <title>Huge and variable diversity of episymbiotic CPR bacteria and DPANN archaea in groundwater ecosystems.</title>
        <authorList>
            <person name="He C.Y."/>
            <person name="Keren R."/>
            <person name="Whittaker M."/>
            <person name="Farag I.F."/>
            <person name="Doudna J."/>
            <person name="Cate J.H.D."/>
            <person name="Banfield J.F."/>
        </authorList>
    </citation>
    <scope>NUCLEOTIDE SEQUENCE</scope>
    <source>
        <strain evidence="1">NC_groundwater_17_Pr7_B-0.1um_64_12</strain>
    </source>
</reference>
<dbReference type="EMBL" id="JACOSL010000056">
    <property type="protein sequence ID" value="MBI1757179.1"/>
    <property type="molecule type" value="Genomic_DNA"/>
</dbReference>
<organism evidence="1 2">
    <name type="scientific">Fimbriimonas ginsengisoli</name>
    <dbReference type="NCBI Taxonomy" id="1005039"/>
    <lineage>
        <taxon>Bacteria</taxon>
        <taxon>Bacillati</taxon>
        <taxon>Armatimonadota</taxon>
        <taxon>Fimbriimonadia</taxon>
        <taxon>Fimbriimonadales</taxon>
        <taxon>Fimbriimonadaceae</taxon>
        <taxon>Fimbriimonas</taxon>
    </lineage>
</organism>
<evidence type="ECO:0000313" key="2">
    <source>
        <dbReference type="Proteomes" id="UP000727962"/>
    </source>
</evidence>
<dbReference type="AlphaFoldDB" id="A0A931LVV3"/>
<sequence>MSPNQIAETTRLAITPRLDGKIGADEWDPLTNPENVQTFFQWEPGKLYVAGKLPLGWDFVFSLDRNANGWLVGRDNLEARITLKEGKPKLQVRGLDSTDSQGPKWFDAADFEQASSVAAKADDKGWTFELALGDPGRGLLPTGPSQVGVRIDAVPASAAPSEAYLPRSMTTLKLAFDRHAGMPGKLIWRPLVIARSIVPGDQVKVRHTFNGNNDLHLHRLEMRSQGPLKDATTSLGMPFPEFDPKGRAFLDYTTSVEKGTDPGWFVQRSTLEGEDGVSSVLETCLRIAPPIDFDLTREQIPFSDTIRTIRMSAILQSNSSRRLDGTLTFVPPTGWRVMRGSDKAFIIPHARGRVRRTFELEVPGGVTGPFQITFRAYVGSKVIEQSTWLTVVPK</sequence>
<dbReference type="Proteomes" id="UP000727962">
    <property type="component" value="Unassembled WGS sequence"/>
</dbReference>
<name>A0A931LVV3_FIMGI</name>